<dbReference type="EMBL" id="SNSC02000013">
    <property type="protein sequence ID" value="TID19041.1"/>
    <property type="molecule type" value="Genomic_DNA"/>
</dbReference>
<evidence type="ECO:0000313" key="2">
    <source>
        <dbReference type="EMBL" id="TID19041.1"/>
    </source>
</evidence>
<organism evidence="2 3">
    <name type="scientific">Venturia nashicola</name>
    <dbReference type="NCBI Taxonomy" id="86259"/>
    <lineage>
        <taxon>Eukaryota</taxon>
        <taxon>Fungi</taxon>
        <taxon>Dikarya</taxon>
        <taxon>Ascomycota</taxon>
        <taxon>Pezizomycotina</taxon>
        <taxon>Dothideomycetes</taxon>
        <taxon>Pleosporomycetidae</taxon>
        <taxon>Venturiales</taxon>
        <taxon>Venturiaceae</taxon>
        <taxon>Venturia</taxon>
    </lineage>
</organism>
<reference evidence="2 3" key="1">
    <citation type="submission" date="2019-04" db="EMBL/GenBank/DDBJ databases">
        <title>High contiguity whole genome sequence and gene annotation resource for two Venturia nashicola isolates.</title>
        <authorList>
            <person name="Prokchorchik M."/>
            <person name="Won K."/>
            <person name="Lee Y."/>
            <person name="Choi E.D."/>
            <person name="Segonzac C."/>
            <person name="Sohn K.H."/>
        </authorList>
    </citation>
    <scope>NUCLEOTIDE SEQUENCE [LARGE SCALE GENOMIC DNA]</scope>
    <source>
        <strain evidence="2 3">PRI2</strain>
    </source>
</reference>
<name>A0A4Z1PBT1_9PEZI</name>
<comment type="caution">
    <text evidence="2">The sequence shown here is derived from an EMBL/GenBank/DDBJ whole genome shotgun (WGS) entry which is preliminary data.</text>
</comment>
<proteinExistence type="predicted"/>
<keyword evidence="3" id="KW-1185">Reference proteome</keyword>
<feature type="region of interest" description="Disordered" evidence="1">
    <location>
        <begin position="42"/>
        <end position="101"/>
    </location>
</feature>
<dbReference type="AlphaFoldDB" id="A0A4Z1PBT1"/>
<sequence length="101" mass="11502">MYHPFQENIFTLLNFNPDPTNDNSILESVYAEYSHFLTTPQTISKTIPPTQPTSSISISKNKNIPFPPQPPQLQSLTSNRPSRKTRNRTELRARGQNKTSS</sequence>
<accession>A0A4Z1PBT1</accession>
<gene>
    <name evidence="2" type="ORF">E6O75_ATG06162</name>
</gene>
<evidence type="ECO:0000313" key="3">
    <source>
        <dbReference type="Proteomes" id="UP000298493"/>
    </source>
</evidence>
<evidence type="ECO:0000256" key="1">
    <source>
        <dbReference type="SAM" id="MobiDB-lite"/>
    </source>
</evidence>
<feature type="compositionally biased region" description="Low complexity" evidence="1">
    <location>
        <begin position="42"/>
        <end position="64"/>
    </location>
</feature>
<dbReference type="Proteomes" id="UP000298493">
    <property type="component" value="Unassembled WGS sequence"/>
</dbReference>
<protein>
    <submittedName>
        <fullName evidence="2">Uncharacterized protein</fullName>
    </submittedName>
</protein>